<organism evidence="1 2">
    <name type="scientific">Xenorhabdus budapestensis</name>
    <dbReference type="NCBI Taxonomy" id="290110"/>
    <lineage>
        <taxon>Bacteria</taxon>
        <taxon>Pseudomonadati</taxon>
        <taxon>Pseudomonadota</taxon>
        <taxon>Gammaproteobacteria</taxon>
        <taxon>Enterobacterales</taxon>
        <taxon>Morganellaceae</taxon>
        <taxon>Xenorhabdus</taxon>
    </lineage>
</organism>
<proteinExistence type="predicted"/>
<accession>A0ABX7VIC6</accession>
<sequence>MTEKTLLPDGNGFSRRASDIYVADVLIKNNEPSLPLDRQYLLSKVSRCTAVTRSLSGYGSFTATQRRSLQAHRSFKKQVDS</sequence>
<name>A0ABX7VIC6_XENBU</name>
<keyword evidence="2" id="KW-1185">Reference proteome</keyword>
<dbReference type="Proteomes" id="UP000665047">
    <property type="component" value="Chromosome"/>
</dbReference>
<evidence type="ECO:0000313" key="2">
    <source>
        <dbReference type="Proteomes" id="UP000665047"/>
    </source>
</evidence>
<evidence type="ECO:0000313" key="1">
    <source>
        <dbReference type="EMBL" id="QTL40363.1"/>
    </source>
</evidence>
<dbReference type="RefSeq" id="WP_145956665.1">
    <property type="nucleotide sequence ID" value="NZ_CAWNNJ010000111.1"/>
</dbReference>
<protein>
    <submittedName>
        <fullName evidence="1">Uncharacterized protein</fullName>
    </submittedName>
</protein>
<reference evidence="1 2" key="1">
    <citation type="submission" date="2021-03" db="EMBL/GenBank/DDBJ databases">
        <title>Complete Genome Sequence Data of Xenorhabdus budapestensis strain C72, a Candidate Biological Control Agent, from China.</title>
        <authorList>
            <person name="LI B."/>
            <person name="WANG S."/>
            <person name="QIU D."/>
        </authorList>
    </citation>
    <scope>NUCLEOTIDE SEQUENCE [LARGE SCALE GENOMIC DNA]</scope>
    <source>
        <strain evidence="1 2">C-7-2</strain>
    </source>
</reference>
<gene>
    <name evidence="1" type="ORF">HGO23_02835</name>
</gene>
<dbReference type="EMBL" id="CP072455">
    <property type="protein sequence ID" value="QTL40363.1"/>
    <property type="molecule type" value="Genomic_DNA"/>
</dbReference>